<dbReference type="RefSeq" id="WP_024733624.1">
    <property type="nucleotide sequence ID" value="NZ_CATZPC010000009.1"/>
</dbReference>
<protein>
    <recommendedName>
        <fullName evidence="3">RNA polymerase sigma-70 region 3 domain-containing protein</fullName>
    </recommendedName>
</protein>
<dbReference type="OrthoDB" id="2064505at2"/>
<sequence length="230" mass="26703">MADRLEFQGKLGWILEEAKEHANRIQKEEIERYFENDDLSDEQMELVYDYLLSQKVAVSGYERKHGRVYAAEEKESTLTQEEQTYLQNYERELQTRVGAEQGSFLPFLERVLEIAKELHDGSVFLGDLVQEGNVSLMLALKESGEEEKILNAVREGIEAFQEEQRDVHVRDRKMVEKVDELDGQIKKLKEEMGRKITLEELALYTDRSEEELRSVLKLAGEEVVDANEEG</sequence>
<keyword evidence="2" id="KW-1185">Reference proteome</keyword>
<dbReference type="EMBL" id="QVLX01000002">
    <property type="protein sequence ID" value="RGE88815.1"/>
    <property type="molecule type" value="Genomic_DNA"/>
</dbReference>
<organism evidence="1 2">
    <name type="scientific">Sellimonas intestinalis</name>
    <dbReference type="NCBI Taxonomy" id="1653434"/>
    <lineage>
        <taxon>Bacteria</taxon>
        <taxon>Bacillati</taxon>
        <taxon>Bacillota</taxon>
        <taxon>Clostridia</taxon>
        <taxon>Lachnospirales</taxon>
        <taxon>Lachnospiraceae</taxon>
        <taxon>Sellimonas</taxon>
    </lineage>
</organism>
<dbReference type="Gene3D" id="1.20.120.1810">
    <property type="match status" value="1"/>
</dbReference>
<dbReference type="AlphaFoldDB" id="A0A3E3K409"/>
<name>A0A3E3K409_9FIRM</name>
<dbReference type="Proteomes" id="UP000261080">
    <property type="component" value="Unassembled WGS sequence"/>
</dbReference>
<dbReference type="GeneID" id="97193895"/>
<gene>
    <name evidence="1" type="ORF">DW016_04695</name>
</gene>
<evidence type="ECO:0000313" key="1">
    <source>
        <dbReference type="EMBL" id="RGE88815.1"/>
    </source>
</evidence>
<evidence type="ECO:0008006" key="3">
    <source>
        <dbReference type="Google" id="ProtNLM"/>
    </source>
</evidence>
<proteinExistence type="predicted"/>
<comment type="caution">
    <text evidence="1">The sequence shown here is derived from an EMBL/GenBank/DDBJ whole genome shotgun (WGS) entry which is preliminary data.</text>
</comment>
<accession>A0A3E3K409</accession>
<reference evidence="1 2" key="1">
    <citation type="submission" date="2018-08" db="EMBL/GenBank/DDBJ databases">
        <title>A genome reference for cultivated species of the human gut microbiota.</title>
        <authorList>
            <person name="Zou Y."/>
            <person name="Xue W."/>
            <person name="Luo G."/>
        </authorList>
    </citation>
    <scope>NUCLEOTIDE SEQUENCE [LARGE SCALE GENOMIC DNA]</scope>
    <source>
        <strain evidence="1 2">AF37-2AT</strain>
    </source>
</reference>
<evidence type="ECO:0000313" key="2">
    <source>
        <dbReference type="Proteomes" id="UP000261080"/>
    </source>
</evidence>